<comment type="caution">
    <text evidence="2">The sequence shown here is derived from an EMBL/GenBank/DDBJ whole genome shotgun (WGS) entry which is preliminary data.</text>
</comment>
<keyword evidence="4" id="KW-1185">Reference proteome</keyword>
<organism evidence="2 4">
    <name type="scientific">Boletus edulis BED1</name>
    <dbReference type="NCBI Taxonomy" id="1328754"/>
    <lineage>
        <taxon>Eukaryota</taxon>
        <taxon>Fungi</taxon>
        <taxon>Dikarya</taxon>
        <taxon>Basidiomycota</taxon>
        <taxon>Agaricomycotina</taxon>
        <taxon>Agaricomycetes</taxon>
        <taxon>Agaricomycetidae</taxon>
        <taxon>Boletales</taxon>
        <taxon>Boletineae</taxon>
        <taxon>Boletaceae</taxon>
        <taxon>Boletoideae</taxon>
        <taxon>Boletus</taxon>
    </lineage>
</organism>
<dbReference type="Proteomes" id="UP001194468">
    <property type="component" value="Unassembled WGS sequence"/>
</dbReference>
<accession>A0AAD4G6G5</accession>
<name>A0AAD4G6G5_BOLED</name>
<evidence type="ECO:0000256" key="1">
    <source>
        <dbReference type="SAM" id="MobiDB-lite"/>
    </source>
</evidence>
<evidence type="ECO:0000313" key="3">
    <source>
        <dbReference type="EMBL" id="KAF8419955.1"/>
    </source>
</evidence>
<reference evidence="2" key="1">
    <citation type="submission" date="2019-10" db="EMBL/GenBank/DDBJ databases">
        <authorList>
            <consortium name="DOE Joint Genome Institute"/>
            <person name="Kuo A."/>
            <person name="Miyauchi S."/>
            <person name="Kiss E."/>
            <person name="Drula E."/>
            <person name="Kohler A."/>
            <person name="Sanchez-Garcia M."/>
            <person name="Andreopoulos B."/>
            <person name="Barry K.W."/>
            <person name="Bonito G."/>
            <person name="Buee M."/>
            <person name="Carver A."/>
            <person name="Chen C."/>
            <person name="Cichocki N."/>
            <person name="Clum A."/>
            <person name="Culley D."/>
            <person name="Crous P.W."/>
            <person name="Fauchery L."/>
            <person name="Girlanda M."/>
            <person name="Hayes R."/>
            <person name="Keri Z."/>
            <person name="LaButti K."/>
            <person name="Lipzen A."/>
            <person name="Lombard V."/>
            <person name="Magnuson J."/>
            <person name="Maillard F."/>
            <person name="Morin E."/>
            <person name="Murat C."/>
            <person name="Nolan M."/>
            <person name="Ohm R."/>
            <person name="Pangilinan J."/>
            <person name="Pereira M."/>
            <person name="Perotto S."/>
            <person name="Peter M."/>
            <person name="Riley R."/>
            <person name="Sitrit Y."/>
            <person name="Stielow B."/>
            <person name="Szollosi G."/>
            <person name="Zifcakova L."/>
            <person name="Stursova M."/>
            <person name="Spatafora J.W."/>
            <person name="Tedersoo L."/>
            <person name="Vaario L.-M."/>
            <person name="Yamada A."/>
            <person name="Yan M."/>
            <person name="Wang P."/>
            <person name="Xu J."/>
            <person name="Bruns T."/>
            <person name="Baldrian P."/>
            <person name="Vilgalys R."/>
            <person name="Henrissat B."/>
            <person name="Grigoriev I.V."/>
            <person name="Hibbett D."/>
            <person name="Nagy L.G."/>
            <person name="Martin F.M."/>
        </authorList>
    </citation>
    <scope>NUCLEOTIDE SEQUENCE</scope>
    <source>
        <strain evidence="2">BED1</strain>
    </source>
</reference>
<reference evidence="2" key="2">
    <citation type="journal article" date="2020" name="Nat. Commun.">
        <title>Large-scale genome sequencing of mycorrhizal fungi provides insights into the early evolution of symbiotic traits.</title>
        <authorList>
            <person name="Miyauchi S."/>
            <person name="Kiss E."/>
            <person name="Kuo A."/>
            <person name="Drula E."/>
            <person name="Kohler A."/>
            <person name="Sanchez-Garcia M."/>
            <person name="Morin E."/>
            <person name="Andreopoulos B."/>
            <person name="Barry K.W."/>
            <person name="Bonito G."/>
            <person name="Buee M."/>
            <person name="Carver A."/>
            <person name="Chen C."/>
            <person name="Cichocki N."/>
            <person name="Clum A."/>
            <person name="Culley D."/>
            <person name="Crous P.W."/>
            <person name="Fauchery L."/>
            <person name="Girlanda M."/>
            <person name="Hayes R.D."/>
            <person name="Keri Z."/>
            <person name="LaButti K."/>
            <person name="Lipzen A."/>
            <person name="Lombard V."/>
            <person name="Magnuson J."/>
            <person name="Maillard F."/>
            <person name="Murat C."/>
            <person name="Nolan M."/>
            <person name="Ohm R.A."/>
            <person name="Pangilinan J."/>
            <person name="Pereira M.F."/>
            <person name="Perotto S."/>
            <person name="Peter M."/>
            <person name="Pfister S."/>
            <person name="Riley R."/>
            <person name="Sitrit Y."/>
            <person name="Stielow J.B."/>
            <person name="Szollosi G."/>
            <person name="Zifcakova L."/>
            <person name="Stursova M."/>
            <person name="Spatafora J.W."/>
            <person name="Tedersoo L."/>
            <person name="Vaario L.M."/>
            <person name="Yamada A."/>
            <person name="Yan M."/>
            <person name="Wang P."/>
            <person name="Xu J."/>
            <person name="Bruns T."/>
            <person name="Baldrian P."/>
            <person name="Vilgalys R."/>
            <person name="Dunand C."/>
            <person name="Henrissat B."/>
            <person name="Grigoriev I.V."/>
            <person name="Hibbett D."/>
            <person name="Nagy L.G."/>
            <person name="Martin F.M."/>
        </authorList>
    </citation>
    <scope>NUCLEOTIDE SEQUENCE</scope>
    <source>
        <strain evidence="2">BED1</strain>
    </source>
</reference>
<sequence>MFQGPANTFGTCTWFSTEGPSHTVGPPTSPGLFRGLYTTGPCRGHPSPRGKNTAGSPRTSVPH</sequence>
<dbReference type="EMBL" id="WHUW01000166">
    <property type="protein sequence ID" value="KAF8419955.1"/>
    <property type="molecule type" value="Genomic_DNA"/>
</dbReference>
<dbReference type="AlphaFoldDB" id="A0AAD4G6G5"/>
<feature type="compositionally biased region" description="Polar residues" evidence="1">
    <location>
        <begin position="53"/>
        <end position="63"/>
    </location>
</feature>
<evidence type="ECO:0000313" key="4">
    <source>
        <dbReference type="Proteomes" id="UP001194468"/>
    </source>
</evidence>
<gene>
    <name evidence="3" type="ORF">L210DRAFT_3575956</name>
    <name evidence="2" type="ORF">L210DRAFT_3583735</name>
</gene>
<proteinExistence type="predicted"/>
<evidence type="ECO:0000313" key="2">
    <source>
        <dbReference type="EMBL" id="KAF8416045.1"/>
    </source>
</evidence>
<protein>
    <submittedName>
        <fullName evidence="2">Uncharacterized protein</fullName>
    </submittedName>
</protein>
<dbReference type="EMBL" id="WHUW01000276">
    <property type="protein sequence ID" value="KAF8416045.1"/>
    <property type="molecule type" value="Genomic_DNA"/>
</dbReference>
<feature type="region of interest" description="Disordered" evidence="1">
    <location>
        <begin position="17"/>
        <end position="63"/>
    </location>
</feature>